<protein>
    <submittedName>
        <fullName evidence="3">Uncharacterized protein</fullName>
    </submittedName>
</protein>
<reference evidence="3" key="1">
    <citation type="submission" date="2023-02" db="EMBL/GenBank/DDBJ databases">
        <title>Kitasatospora phosalacinea NBRC 14627.</title>
        <authorList>
            <person name="Ichikawa N."/>
            <person name="Sato H."/>
            <person name="Tonouchi N."/>
        </authorList>
    </citation>
    <scope>NUCLEOTIDE SEQUENCE</scope>
    <source>
        <strain evidence="3">NBRC 14627</strain>
    </source>
</reference>
<evidence type="ECO:0000256" key="1">
    <source>
        <dbReference type="SAM" id="MobiDB-lite"/>
    </source>
</evidence>
<comment type="caution">
    <text evidence="3">The sequence shown here is derived from an EMBL/GenBank/DDBJ whole genome shotgun (WGS) entry which is preliminary data.</text>
</comment>
<proteinExistence type="predicted"/>
<dbReference type="RefSeq" id="WP_285740085.1">
    <property type="nucleotide sequence ID" value="NZ_BSSA01000035.1"/>
</dbReference>
<name>A0A9W6QGF6_9ACTN</name>
<gene>
    <name evidence="3" type="ORF">Kpho02_68010</name>
</gene>
<dbReference type="EMBL" id="BSSA01000035">
    <property type="protein sequence ID" value="GLW74503.1"/>
    <property type="molecule type" value="Genomic_DNA"/>
</dbReference>
<feature type="transmembrane region" description="Helical" evidence="2">
    <location>
        <begin position="51"/>
        <end position="69"/>
    </location>
</feature>
<keyword evidence="2" id="KW-1133">Transmembrane helix</keyword>
<feature type="compositionally biased region" description="Low complexity" evidence="1">
    <location>
        <begin position="1"/>
        <end position="17"/>
    </location>
</feature>
<evidence type="ECO:0000313" key="4">
    <source>
        <dbReference type="Proteomes" id="UP001165041"/>
    </source>
</evidence>
<evidence type="ECO:0000313" key="3">
    <source>
        <dbReference type="EMBL" id="GLW74503.1"/>
    </source>
</evidence>
<feature type="transmembrane region" description="Helical" evidence="2">
    <location>
        <begin position="135"/>
        <end position="155"/>
    </location>
</feature>
<sequence length="193" mass="19947">MHTTQQPTAAAPFAQQVPPRPAYAPSVPPAPTQPLAAPVGVLAPSVFRTRIVLVLASVLGLVLATAKLMQAQALRDSFTPYRDAWFAGAISDQVQAAQAAVGFAQLALVWAAVHAAVAVTLAARLDKGRGRLRTAVVVFGAWQALLGVLGLAISAEAGGTAVVQSLTLLAAGALLAYLATRPDAVAYFNRPRH</sequence>
<evidence type="ECO:0000256" key="2">
    <source>
        <dbReference type="SAM" id="Phobius"/>
    </source>
</evidence>
<feature type="transmembrane region" description="Helical" evidence="2">
    <location>
        <begin position="103"/>
        <end position="123"/>
    </location>
</feature>
<dbReference type="Proteomes" id="UP001165041">
    <property type="component" value="Unassembled WGS sequence"/>
</dbReference>
<accession>A0A9W6QGF6</accession>
<feature type="transmembrane region" description="Helical" evidence="2">
    <location>
        <begin position="161"/>
        <end position="180"/>
    </location>
</feature>
<feature type="compositionally biased region" description="Pro residues" evidence="1">
    <location>
        <begin position="18"/>
        <end position="29"/>
    </location>
</feature>
<dbReference type="AlphaFoldDB" id="A0A9W6QGF6"/>
<feature type="region of interest" description="Disordered" evidence="1">
    <location>
        <begin position="1"/>
        <end position="29"/>
    </location>
</feature>
<organism evidence="3 4">
    <name type="scientific">Kitasatospora phosalacinea</name>
    <dbReference type="NCBI Taxonomy" id="2065"/>
    <lineage>
        <taxon>Bacteria</taxon>
        <taxon>Bacillati</taxon>
        <taxon>Actinomycetota</taxon>
        <taxon>Actinomycetes</taxon>
        <taxon>Kitasatosporales</taxon>
        <taxon>Streptomycetaceae</taxon>
        <taxon>Kitasatospora</taxon>
    </lineage>
</organism>
<keyword evidence="2" id="KW-0812">Transmembrane</keyword>
<keyword evidence="2" id="KW-0472">Membrane</keyword>